<feature type="compositionally biased region" description="Basic residues" evidence="1">
    <location>
        <begin position="918"/>
        <end position="928"/>
    </location>
</feature>
<feature type="compositionally biased region" description="Basic and acidic residues" evidence="1">
    <location>
        <begin position="969"/>
        <end position="989"/>
    </location>
</feature>
<evidence type="ECO:0000256" key="1">
    <source>
        <dbReference type="SAM" id="MobiDB-lite"/>
    </source>
</evidence>
<dbReference type="GO" id="GO:0046982">
    <property type="term" value="F:protein heterodimerization activity"/>
    <property type="evidence" value="ECO:0007669"/>
    <property type="project" value="InterPro"/>
</dbReference>
<dbReference type="GO" id="GO:0005634">
    <property type="term" value="C:nucleus"/>
    <property type="evidence" value="ECO:0007669"/>
    <property type="project" value="InterPro"/>
</dbReference>
<dbReference type="Pfam" id="PF10384">
    <property type="entry name" value="Scm3"/>
    <property type="match status" value="1"/>
</dbReference>
<reference evidence="2 3" key="1">
    <citation type="submission" date="2014-04" db="EMBL/GenBank/DDBJ databases">
        <authorList>
            <consortium name="DOE Joint Genome Institute"/>
            <person name="Kuo A."/>
            <person name="Kohler A."/>
            <person name="Nagy L.G."/>
            <person name="Floudas D."/>
            <person name="Copeland A."/>
            <person name="Barry K.W."/>
            <person name="Cichocki N."/>
            <person name="Veneault-Fourrey C."/>
            <person name="LaButti K."/>
            <person name="Lindquist E.A."/>
            <person name="Lipzen A."/>
            <person name="Lundell T."/>
            <person name="Morin E."/>
            <person name="Murat C."/>
            <person name="Sun H."/>
            <person name="Tunlid A."/>
            <person name="Henrissat B."/>
            <person name="Grigoriev I.V."/>
            <person name="Hibbett D.S."/>
            <person name="Martin F."/>
            <person name="Nordberg H.P."/>
            <person name="Cantor M.N."/>
            <person name="Hua S.X."/>
        </authorList>
    </citation>
    <scope>NUCLEOTIDE SEQUENCE [LARGE SCALE GENOMIC DNA]</scope>
    <source>
        <strain evidence="2 3">LaAM-08-1</strain>
    </source>
</reference>
<feature type="compositionally biased region" description="Basic and acidic residues" evidence="1">
    <location>
        <begin position="185"/>
        <end position="207"/>
    </location>
</feature>
<feature type="compositionally biased region" description="Basic residues" evidence="1">
    <location>
        <begin position="388"/>
        <end position="398"/>
    </location>
</feature>
<dbReference type="HOGENOM" id="CLU_309727_0_0_1"/>
<gene>
    <name evidence="2" type="ORF">K443DRAFT_676831</name>
</gene>
<dbReference type="EMBL" id="KN838581">
    <property type="protein sequence ID" value="KIK03346.1"/>
    <property type="molecule type" value="Genomic_DNA"/>
</dbReference>
<name>A0A0C9XEL4_9AGAR</name>
<accession>A0A0C9XEL4</accession>
<feature type="compositionally biased region" description="Polar residues" evidence="1">
    <location>
        <begin position="342"/>
        <end position="352"/>
    </location>
</feature>
<dbReference type="InterPro" id="IPR018465">
    <property type="entry name" value="Scm3/HJURP"/>
</dbReference>
<feature type="compositionally biased region" description="Basic and acidic residues" evidence="1">
    <location>
        <begin position="849"/>
        <end position="864"/>
    </location>
</feature>
<feature type="compositionally biased region" description="Low complexity" evidence="1">
    <location>
        <begin position="641"/>
        <end position="650"/>
    </location>
</feature>
<protein>
    <submittedName>
        <fullName evidence="2">Uncharacterized protein</fullName>
    </submittedName>
</protein>
<feature type="region of interest" description="Disordered" evidence="1">
    <location>
        <begin position="128"/>
        <end position="410"/>
    </location>
</feature>
<feature type="compositionally biased region" description="Basic and acidic residues" evidence="1">
    <location>
        <begin position="299"/>
        <end position="309"/>
    </location>
</feature>
<dbReference type="Proteomes" id="UP000054477">
    <property type="component" value="Unassembled WGS sequence"/>
</dbReference>
<feature type="region of interest" description="Disordered" evidence="1">
    <location>
        <begin position="789"/>
        <end position="868"/>
    </location>
</feature>
<keyword evidence="3" id="KW-1185">Reference proteome</keyword>
<feature type="region of interest" description="Disordered" evidence="1">
    <location>
        <begin position="882"/>
        <end position="1001"/>
    </location>
</feature>
<proteinExistence type="predicted"/>
<feature type="region of interest" description="Disordered" evidence="1">
    <location>
        <begin position="1"/>
        <end position="74"/>
    </location>
</feature>
<reference evidence="3" key="2">
    <citation type="submission" date="2015-01" db="EMBL/GenBank/DDBJ databases">
        <title>Evolutionary Origins and Diversification of the Mycorrhizal Mutualists.</title>
        <authorList>
            <consortium name="DOE Joint Genome Institute"/>
            <consortium name="Mycorrhizal Genomics Consortium"/>
            <person name="Kohler A."/>
            <person name="Kuo A."/>
            <person name="Nagy L.G."/>
            <person name="Floudas D."/>
            <person name="Copeland A."/>
            <person name="Barry K.W."/>
            <person name="Cichocki N."/>
            <person name="Veneault-Fourrey C."/>
            <person name="LaButti K."/>
            <person name="Lindquist E.A."/>
            <person name="Lipzen A."/>
            <person name="Lundell T."/>
            <person name="Morin E."/>
            <person name="Murat C."/>
            <person name="Riley R."/>
            <person name="Ohm R."/>
            <person name="Sun H."/>
            <person name="Tunlid A."/>
            <person name="Henrissat B."/>
            <person name="Grigoriev I.V."/>
            <person name="Hibbett D.S."/>
            <person name="Martin F."/>
        </authorList>
    </citation>
    <scope>NUCLEOTIDE SEQUENCE [LARGE SCALE GENOMIC DNA]</scope>
    <source>
        <strain evidence="3">LaAM-08-1</strain>
    </source>
</reference>
<evidence type="ECO:0000313" key="3">
    <source>
        <dbReference type="Proteomes" id="UP000054477"/>
    </source>
</evidence>
<feature type="compositionally biased region" description="Basic residues" evidence="1">
    <location>
        <begin position="698"/>
        <end position="707"/>
    </location>
</feature>
<feature type="compositionally biased region" description="Basic and acidic residues" evidence="1">
    <location>
        <begin position="934"/>
        <end position="951"/>
    </location>
</feature>
<dbReference type="STRING" id="1095629.A0A0C9XEL4"/>
<feature type="compositionally biased region" description="Basic and acidic residues" evidence="1">
    <location>
        <begin position="688"/>
        <end position="697"/>
    </location>
</feature>
<dbReference type="Gene3D" id="1.10.20.10">
    <property type="entry name" value="Histone, subunit A"/>
    <property type="match status" value="1"/>
</dbReference>
<feature type="compositionally biased region" description="Low complexity" evidence="1">
    <location>
        <begin position="48"/>
        <end position="65"/>
    </location>
</feature>
<dbReference type="OrthoDB" id="2420608at2759"/>
<feature type="compositionally biased region" description="Acidic residues" evidence="1">
    <location>
        <begin position="210"/>
        <end position="229"/>
    </location>
</feature>
<feature type="compositionally biased region" description="Basic and acidic residues" evidence="1">
    <location>
        <begin position="717"/>
        <end position="727"/>
    </location>
</feature>
<feature type="compositionally biased region" description="Basic residues" evidence="1">
    <location>
        <begin position="625"/>
        <end position="640"/>
    </location>
</feature>
<dbReference type="InterPro" id="IPR009072">
    <property type="entry name" value="Histone-fold"/>
</dbReference>
<feature type="compositionally biased region" description="Low complexity" evidence="1">
    <location>
        <begin position="668"/>
        <end position="687"/>
    </location>
</feature>
<organism evidence="2 3">
    <name type="scientific">Laccaria amethystina LaAM-08-1</name>
    <dbReference type="NCBI Taxonomy" id="1095629"/>
    <lineage>
        <taxon>Eukaryota</taxon>
        <taxon>Fungi</taxon>
        <taxon>Dikarya</taxon>
        <taxon>Basidiomycota</taxon>
        <taxon>Agaricomycotina</taxon>
        <taxon>Agaricomycetes</taxon>
        <taxon>Agaricomycetidae</taxon>
        <taxon>Agaricales</taxon>
        <taxon>Agaricineae</taxon>
        <taxon>Hydnangiaceae</taxon>
        <taxon>Laccaria</taxon>
    </lineage>
</organism>
<feature type="compositionally biased region" description="Basic residues" evidence="1">
    <location>
        <begin position="545"/>
        <end position="560"/>
    </location>
</feature>
<dbReference type="AlphaFoldDB" id="A0A0C9XEL4"/>
<feature type="compositionally biased region" description="Polar residues" evidence="1">
    <location>
        <begin position="583"/>
        <end position="594"/>
    </location>
</feature>
<feature type="compositionally biased region" description="Basic and acidic residues" evidence="1">
    <location>
        <begin position="244"/>
        <end position="268"/>
    </location>
</feature>
<evidence type="ECO:0000313" key="2">
    <source>
        <dbReference type="EMBL" id="KIK03346.1"/>
    </source>
</evidence>
<dbReference type="GO" id="GO:0042393">
    <property type="term" value="F:histone binding"/>
    <property type="evidence" value="ECO:0007669"/>
    <property type="project" value="InterPro"/>
</dbReference>
<sequence>MEPPSIPKSLKKPPLITPSASPPPVRAFFPQPCRLSGSAPPPKKKRFLSISRQSSVQSSSLATSTPEPLPDLQKEREASALRLLDVWSQLADRYTRRLDEDDIVDIRTGQIVKDNGVIRKSRVLKFGASSEPKNKKENHGAIEDGGVGGGEDDDDELNFFAPVNGESDEVNLDMDGRSVPPVAPHDPRDAEDLRQFMEAERIRKEACGSESEDDFESVPPFEDDDEDASDFERVTSDDAEEVDEGKSGEEGKEERGKEQDDKPDHPPWDRSQSVVDDSSSDDELNNYEVNEASIVYPTTKRDKADREAPTSDSDSEIEIIEPPIPTKASRTPKLTKEPSRTPHAQLQTPPHSKSSEDIDTSCSNYLVQPSASPPPILSSPASDPKVFPPKRGRGRPRLKSSAPLNSGQDEIPIPRIDLAELSKVNVQRRLLKKTTAEVLKSKKKSRLELEKSPEKIPRLVPEVVIVKRRPFGQEVIPSHPVSNVDGKNDVSLSEKRKGKEKEIAPDVCKQRHKTTIQPDIPGEHVEEDDEPIIMLPSSSVGPSKMKTHSAKGVRAVKKCHSLVPGPTESHREEVEVPVPADTRSVSSRPPGSENSPRKRKRVISSSESDALQDETFPSTVDPKAAKLKSSKQHREHRKLTSKSGSESPSSLEVKRRDTQNSGKKRRSNSTSRRSPSASGSNSSGSPDSEVKRRDTGQKRRSNSKSRRSPSASGSNSESEHSDADMRSRTVRRSKSHLSSFPPHFYPYPLPMYPPPHPHTQPSNVFSPIPDPRAQFIITQAMHQLSALVGGPWPSPAAPYTPSRRRDQGRQPMYITPTHHPHPYPYAYDPEFSNATVPPDTPEVMSSPGELKESGRRKSLVERSRSRGRRVSFKIEREDIDVDAMDIYSSPTGNHANRGMSERGHSSESDEPSTSKLKSQGKVKERKQRSGIVEPRSKHGLERVERDGKDGSAQKVPFKRGQTPGPSIQDKSDDSAHEPSSVKKAATTDRGRRRSRGVYDGV</sequence>
<feature type="region of interest" description="Disordered" evidence="1">
    <location>
        <begin position="475"/>
        <end position="741"/>
    </location>
</feature>
<feature type="compositionally biased region" description="Basic and acidic residues" evidence="1">
    <location>
        <begin position="132"/>
        <end position="142"/>
    </location>
</feature>
<feature type="compositionally biased region" description="Basic and acidic residues" evidence="1">
    <location>
        <begin position="486"/>
        <end position="504"/>
    </location>
</feature>